<dbReference type="EMBL" id="AB700587">
    <property type="protein sequence ID" value="BAO99124.1"/>
    <property type="molecule type" value="Genomic_DNA"/>
</dbReference>
<proteinExistence type="predicted"/>
<accession>A0A060Q342</accession>
<dbReference type="InterPro" id="IPR000873">
    <property type="entry name" value="AMP-dep_synth/lig_dom"/>
</dbReference>
<dbReference type="InterPro" id="IPR009081">
    <property type="entry name" value="PP-bd_ACP"/>
</dbReference>
<dbReference type="InterPro" id="IPR042099">
    <property type="entry name" value="ANL_N_sf"/>
</dbReference>
<dbReference type="GO" id="GO:0043041">
    <property type="term" value="P:amino acid activation for nonribosomal peptide biosynthetic process"/>
    <property type="evidence" value="ECO:0007669"/>
    <property type="project" value="TreeGrafter"/>
</dbReference>
<dbReference type="GO" id="GO:0044550">
    <property type="term" value="P:secondary metabolite biosynthetic process"/>
    <property type="evidence" value="ECO:0007669"/>
    <property type="project" value="TreeGrafter"/>
</dbReference>
<protein>
    <submittedName>
        <fullName evidence="3">Putative non-ribosomal peptide synthetase</fullName>
    </submittedName>
</protein>
<dbReference type="RefSeq" id="WP_063832133.1">
    <property type="nucleotide sequence ID" value="NZ_JADLPU010000001.1"/>
</dbReference>
<dbReference type="InterPro" id="IPR036736">
    <property type="entry name" value="ACP-like_sf"/>
</dbReference>
<evidence type="ECO:0000256" key="1">
    <source>
        <dbReference type="SAM" id="MobiDB-lite"/>
    </source>
</evidence>
<organism evidence="3">
    <name type="scientific">Nocardia otitidiscaviarum</name>
    <dbReference type="NCBI Taxonomy" id="1823"/>
    <lineage>
        <taxon>Bacteria</taxon>
        <taxon>Bacillati</taxon>
        <taxon>Actinomycetota</taxon>
        <taxon>Actinomycetes</taxon>
        <taxon>Mycobacteriales</taxon>
        <taxon>Nocardiaceae</taxon>
        <taxon>Nocardia</taxon>
    </lineage>
</organism>
<dbReference type="Pfam" id="PF13193">
    <property type="entry name" value="AMP-binding_C"/>
    <property type="match status" value="1"/>
</dbReference>
<dbReference type="Pfam" id="PF00501">
    <property type="entry name" value="AMP-binding"/>
    <property type="match status" value="1"/>
</dbReference>
<dbReference type="PANTHER" id="PTHR45527">
    <property type="entry name" value="NONRIBOSOMAL PEPTIDE SYNTHETASE"/>
    <property type="match status" value="1"/>
</dbReference>
<sequence>MSTGSLSADLPGTEVSSTDTPSTDMPSADLLDGFLHQADRVPDRIALVVGERSVTYRELDTATASLARRLLAAGVRPGQTIVVYQQQSLDTLIGMIAAQRAAAAWCVIEPGPGGEASLGALLAAVDCGAVIIDGRDPLTPGGIAAAVADATGGPPLLDIAARADPPEVPLPGPLLPRAPAYAITTSGSTGVPKVVVVSRANLATLVGSRDYPYTDGELVTFSAMRLIWDGSLMALAWALTVGGTSVLPDARMLRDADAVAALARRHAVTHLVATPSFYRLLLPRLVELRSTLRIVTLAGEALSARVVDEHRETLPAAALYNEYGPTEATVTCIVHTVADIPRQVVPIGRPTAGSTAHLLDSRLRPVRGGARGDLYLGGGQITDGYAAQPGLTATRFVADPFAAEPGARMYLTGDLARTDAHGDIEFHGRADSQLKVRGVRIERGAVETVLEAHPAVREAVVLPVTDVDDTVYLAGFWVPVDSTAVPPASSALAEFCAERLMPEAVPARFVPIDALPIAAGSSKLDESALRALLHKPVDRQPVSRDDWSEAERAIGAIWSEVLLHDEFDREDRFLDVGGNSHRVVALHMRLEARWPGAISVGLLFDLDTVAAQAAALPADPAHTAEPAAAADIPLAFEV</sequence>
<feature type="region of interest" description="Disordered" evidence="1">
    <location>
        <begin position="1"/>
        <end position="27"/>
    </location>
</feature>
<dbReference type="Gene3D" id="3.30.300.30">
    <property type="match status" value="1"/>
</dbReference>
<dbReference type="AlphaFoldDB" id="A0A060Q342"/>
<dbReference type="CDD" id="cd05930">
    <property type="entry name" value="A_NRPS"/>
    <property type="match status" value="1"/>
</dbReference>
<dbReference type="Gene3D" id="1.10.1200.10">
    <property type="entry name" value="ACP-like"/>
    <property type="match status" value="1"/>
</dbReference>
<name>A0A060Q342_9NOCA</name>
<feature type="domain" description="Carrier" evidence="2">
    <location>
        <begin position="545"/>
        <end position="620"/>
    </location>
</feature>
<dbReference type="InterPro" id="IPR025110">
    <property type="entry name" value="AMP-bd_C"/>
</dbReference>
<dbReference type="Pfam" id="PF00550">
    <property type="entry name" value="PP-binding"/>
    <property type="match status" value="1"/>
</dbReference>
<dbReference type="GO" id="GO:0005737">
    <property type="term" value="C:cytoplasm"/>
    <property type="evidence" value="ECO:0007669"/>
    <property type="project" value="TreeGrafter"/>
</dbReference>
<dbReference type="GO" id="GO:0031177">
    <property type="term" value="F:phosphopantetheine binding"/>
    <property type="evidence" value="ECO:0007669"/>
    <property type="project" value="TreeGrafter"/>
</dbReference>
<dbReference type="PANTHER" id="PTHR45527:SF1">
    <property type="entry name" value="FATTY ACID SYNTHASE"/>
    <property type="match status" value="1"/>
</dbReference>
<dbReference type="SUPFAM" id="SSF47336">
    <property type="entry name" value="ACP-like"/>
    <property type="match status" value="1"/>
</dbReference>
<reference evidence="3" key="1">
    <citation type="journal article" date="2014" name="BMC Genomics">
        <title>Genome based analysis of type-I polyketide synthase and nonribosomal peptide synthetase gene clusters in seven strains of five representative Nocardia species.</title>
        <authorList>
            <person name="Komaki H."/>
            <person name="Ichikawa N."/>
            <person name="Hosoyama A."/>
            <person name="Takahashi-Nakaguchi A."/>
            <person name="Matsuzawa T."/>
            <person name="Suzuki K."/>
            <person name="Fujita N."/>
            <person name="Gonoi T."/>
        </authorList>
    </citation>
    <scope>NUCLEOTIDE SEQUENCE</scope>
    <source>
        <strain evidence="3">IFM 11049</strain>
    </source>
</reference>
<evidence type="ECO:0000313" key="3">
    <source>
        <dbReference type="EMBL" id="BAO99124.1"/>
    </source>
</evidence>
<dbReference type="SUPFAM" id="SSF56801">
    <property type="entry name" value="Acetyl-CoA synthetase-like"/>
    <property type="match status" value="1"/>
</dbReference>
<evidence type="ECO:0000259" key="2">
    <source>
        <dbReference type="PROSITE" id="PS50075"/>
    </source>
</evidence>
<feature type="compositionally biased region" description="Low complexity" evidence="1">
    <location>
        <begin position="16"/>
        <end position="27"/>
    </location>
</feature>
<dbReference type="InterPro" id="IPR045851">
    <property type="entry name" value="AMP-bd_C_sf"/>
</dbReference>
<dbReference type="Gene3D" id="3.40.50.12780">
    <property type="entry name" value="N-terminal domain of ligase-like"/>
    <property type="match status" value="1"/>
</dbReference>
<dbReference type="PROSITE" id="PS50075">
    <property type="entry name" value="CARRIER"/>
    <property type="match status" value="1"/>
</dbReference>